<dbReference type="EMBL" id="WWBZ02000001">
    <property type="protein sequence ID" value="KAF4314001.1"/>
    <property type="molecule type" value="Genomic_DNA"/>
</dbReference>
<reference evidence="2" key="1">
    <citation type="submission" date="2020-04" db="EMBL/GenBank/DDBJ databases">
        <title>Genome Assembly and Annotation of Botryosphaeria dothidea sdau 11-99, a Latent Pathogen of Apple Fruit Ring Rot in China.</title>
        <authorList>
            <person name="Yu C."/>
            <person name="Diao Y."/>
            <person name="Lu Q."/>
            <person name="Zhao J."/>
            <person name="Cui S."/>
            <person name="Peng C."/>
            <person name="He B."/>
            <person name="Liu H."/>
        </authorList>
    </citation>
    <scope>NUCLEOTIDE SEQUENCE [LARGE SCALE GENOMIC DNA]</scope>
    <source>
        <strain evidence="2">Sdau11-99</strain>
    </source>
</reference>
<dbReference type="Proteomes" id="UP000572817">
    <property type="component" value="Unassembled WGS sequence"/>
</dbReference>
<evidence type="ECO:0000313" key="3">
    <source>
        <dbReference type="Proteomes" id="UP000572817"/>
    </source>
</evidence>
<protein>
    <submittedName>
        <fullName evidence="2">Uncharacterized protein</fullName>
    </submittedName>
</protein>
<keyword evidence="3" id="KW-1185">Reference proteome</keyword>
<sequence length="635" mass="71587">MVHGHNLGALTDYIQKTLTRNQADNESRRSPDYESMERFSREPSGWAQARSLAVRRSREFTCFAVPQQLAEASELAFGSNSVAATPEEYYNAKRTYYNFSSELFIPFKDCNEAEEPGEVEHPAPLAIKNPPPTTFDNMEDVQPRYMSWNPELFTLNANGIENESSQDLDLSDEEEAKLENATYVPYSRFHQRDVQVLTLPSNSAIPAFHRKPRENLLSQRARRSVEHMQSPSRPLPRSRVMAEVPSNELNMILMSGYRAQWRRDTPPALQAGHRHKPVDQHTAEEALRDLNSIGGYEEPELVPAPLRVAPREDQPRLPHQLQDEKLEAKKPEADYLQKQQPQENEIQADEPQQDGHQAPENNTEVSPITPITPTPPRLAPIRRLSPLIIPNRNAVPPPAIHSPPLHRPLPRRARSDILPAHIHHPASPPATPSSAGVLRHKHERHTLRADPRPSTYHAGMSAASLLNRPVPPTPYAMARDLGISDPHEWVSPRRSAIPRRPLGMDAFRPAASRLSGSWGPDDVGSNVVGGRLSSAWTPDEVRRDAAAAPRQSVAGSLEAEDDGRRRSVCEVAMLEPEPEPQPCSAMEDEEEGSWVTMRPQEFRPLSFEEMGVWMPKKKTPMQKFAYRASKILWRK</sequence>
<feature type="region of interest" description="Disordered" evidence="1">
    <location>
        <begin position="19"/>
        <end position="41"/>
    </location>
</feature>
<comment type="caution">
    <text evidence="2">The sequence shown here is derived from an EMBL/GenBank/DDBJ whole genome shotgun (WGS) entry which is preliminary data.</text>
</comment>
<dbReference type="AlphaFoldDB" id="A0A8H4J6B2"/>
<gene>
    <name evidence="2" type="ORF">GTA08_BOTSDO00699</name>
</gene>
<feature type="region of interest" description="Disordered" evidence="1">
    <location>
        <begin position="541"/>
        <end position="565"/>
    </location>
</feature>
<evidence type="ECO:0000313" key="2">
    <source>
        <dbReference type="EMBL" id="KAF4314001.1"/>
    </source>
</evidence>
<proteinExistence type="predicted"/>
<dbReference type="OrthoDB" id="10676800at2759"/>
<feature type="compositionally biased region" description="Basic and acidic residues" evidence="1">
    <location>
        <begin position="23"/>
        <end position="41"/>
    </location>
</feature>
<accession>A0A8H4J6B2</accession>
<evidence type="ECO:0000256" key="1">
    <source>
        <dbReference type="SAM" id="MobiDB-lite"/>
    </source>
</evidence>
<feature type="region of interest" description="Disordered" evidence="1">
    <location>
        <begin position="335"/>
        <end position="378"/>
    </location>
</feature>
<name>A0A8H4J6B2_9PEZI</name>
<organism evidence="2 3">
    <name type="scientific">Botryosphaeria dothidea</name>
    <dbReference type="NCBI Taxonomy" id="55169"/>
    <lineage>
        <taxon>Eukaryota</taxon>
        <taxon>Fungi</taxon>
        <taxon>Dikarya</taxon>
        <taxon>Ascomycota</taxon>
        <taxon>Pezizomycotina</taxon>
        <taxon>Dothideomycetes</taxon>
        <taxon>Dothideomycetes incertae sedis</taxon>
        <taxon>Botryosphaeriales</taxon>
        <taxon>Botryosphaeriaceae</taxon>
        <taxon>Botryosphaeria</taxon>
    </lineage>
</organism>